<protein>
    <submittedName>
        <fullName evidence="1">Uncharacterized protein</fullName>
    </submittedName>
</protein>
<proteinExistence type="predicted"/>
<comment type="caution">
    <text evidence="1">The sequence shown here is derived from an EMBL/GenBank/DDBJ whole genome shotgun (WGS) entry which is preliminary data.</text>
</comment>
<accession>A0A7W9T2J5</accession>
<keyword evidence="2" id="KW-1185">Reference proteome</keyword>
<reference evidence="1 2" key="1">
    <citation type="submission" date="2020-08" db="EMBL/GenBank/DDBJ databases">
        <title>Genomic Encyclopedia of Type Strains, Phase IV (KMG-IV): sequencing the most valuable type-strain genomes for metagenomic binning, comparative biology and taxonomic classification.</title>
        <authorList>
            <person name="Goeker M."/>
        </authorList>
    </citation>
    <scope>NUCLEOTIDE SEQUENCE [LARGE SCALE GENOMIC DNA]</scope>
    <source>
        <strain evidence="1 2">DSM 26718</strain>
    </source>
</reference>
<evidence type="ECO:0000313" key="1">
    <source>
        <dbReference type="EMBL" id="MBB6059790.1"/>
    </source>
</evidence>
<evidence type="ECO:0000313" key="2">
    <source>
        <dbReference type="Proteomes" id="UP000532746"/>
    </source>
</evidence>
<sequence length="47" mass="5638">MNPFLWQRSPPPGRQDARTYFANISQQVTYINILTITEEFAYIVYRK</sequence>
<dbReference type="AlphaFoldDB" id="A0A7W9T2J5"/>
<dbReference type="EMBL" id="JACHGG010000003">
    <property type="protein sequence ID" value="MBB6059790.1"/>
    <property type="molecule type" value="Genomic_DNA"/>
</dbReference>
<organism evidence="1 2">
    <name type="scientific">Hymenobacter luteus</name>
    <dbReference type="NCBI Taxonomy" id="1411122"/>
    <lineage>
        <taxon>Bacteria</taxon>
        <taxon>Pseudomonadati</taxon>
        <taxon>Bacteroidota</taxon>
        <taxon>Cytophagia</taxon>
        <taxon>Cytophagales</taxon>
        <taxon>Hymenobacteraceae</taxon>
        <taxon>Hymenobacter</taxon>
    </lineage>
</organism>
<gene>
    <name evidence="1" type="ORF">HNQ93_002650</name>
</gene>
<dbReference type="Proteomes" id="UP000532746">
    <property type="component" value="Unassembled WGS sequence"/>
</dbReference>
<name>A0A7W9T2J5_9BACT</name>